<evidence type="ECO:0000313" key="1">
    <source>
        <dbReference type="EMBL" id="KAH7651488.1"/>
    </source>
</evidence>
<gene>
    <name evidence="1" type="ORF">IHE45_20G060700</name>
</gene>
<reference evidence="2" key="1">
    <citation type="journal article" date="2022" name="Nat. Commun.">
        <title>Chromosome evolution and the genetic basis of agronomically important traits in greater yam.</title>
        <authorList>
            <person name="Bredeson J.V."/>
            <person name="Lyons J.B."/>
            <person name="Oniyinde I.O."/>
            <person name="Okereke N.R."/>
            <person name="Kolade O."/>
            <person name="Nnabue I."/>
            <person name="Nwadili C.O."/>
            <person name="Hribova E."/>
            <person name="Parker M."/>
            <person name="Nwogha J."/>
            <person name="Shu S."/>
            <person name="Carlson J."/>
            <person name="Kariba R."/>
            <person name="Muthemba S."/>
            <person name="Knop K."/>
            <person name="Barton G.J."/>
            <person name="Sherwood A.V."/>
            <person name="Lopez-Montes A."/>
            <person name="Asiedu R."/>
            <person name="Jamnadass R."/>
            <person name="Muchugi A."/>
            <person name="Goodstein D."/>
            <person name="Egesi C.N."/>
            <person name="Featherston J."/>
            <person name="Asfaw A."/>
            <person name="Simpson G.G."/>
            <person name="Dolezel J."/>
            <person name="Hendre P.S."/>
            <person name="Van Deynze A."/>
            <person name="Kumar P.L."/>
            <person name="Obidiegwu J.E."/>
            <person name="Bhattacharjee R."/>
            <person name="Rokhsar D.S."/>
        </authorList>
    </citation>
    <scope>NUCLEOTIDE SEQUENCE [LARGE SCALE GENOMIC DNA]</scope>
    <source>
        <strain evidence="2">cv. TDa95/00328</strain>
    </source>
</reference>
<sequence length="178" mass="18227">MNAQVTGEGEAALAVEDEARDAQSLGDVGQPREADVGDDARRRRVLLAEKGEERVSEEGGAEEEVLDEEEGGAEEVDVFGVGERDEVDVLAAVGETGGGAREGELKETDGEGGGEDGGDGGAGAGGIERGGDESGENAGAVSEKASNVNHGDDVALGHQWNKDYVSFVFTLLSLLCGH</sequence>
<protein>
    <submittedName>
        <fullName evidence="1">Uncharacterized protein</fullName>
    </submittedName>
</protein>
<organism evidence="1 2">
    <name type="scientific">Dioscorea alata</name>
    <name type="common">Purple yam</name>
    <dbReference type="NCBI Taxonomy" id="55571"/>
    <lineage>
        <taxon>Eukaryota</taxon>
        <taxon>Viridiplantae</taxon>
        <taxon>Streptophyta</taxon>
        <taxon>Embryophyta</taxon>
        <taxon>Tracheophyta</taxon>
        <taxon>Spermatophyta</taxon>
        <taxon>Magnoliopsida</taxon>
        <taxon>Liliopsida</taxon>
        <taxon>Dioscoreales</taxon>
        <taxon>Dioscoreaceae</taxon>
        <taxon>Dioscorea</taxon>
    </lineage>
</organism>
<evidence type="ECO:0000313" key="2">
    <source>
        <dbReference type="Proteomes" id="UP000827976"/>
    </source>
</evidence>
<proteinExistence type="predicted"/>
<name>A0ACB7TS83_DIOAL</name>
<dbReference type="EMBL" id="CM037030">
    <property type="protein sequence ID" value="KAH7651488.1"/>
    <property type="molecule type" value="Genomic_DNA"/>
</dbReference>
<dbReference type="Proteomes" id="UP000827976">
    <property type="component" value="Chromosome 20"/>
</dbReference>
<keyword evidence="2" id="KW-1185">Reference proteome</keyword>
<comment type="caution">
    <text evidence="1">The sequence shown here is derived from an EMBL/GenBank/DDBJ whole genome shotgun (WGS) entry which is preliminary data.</text>
</comment>
<accession>A0ACB7TS83</accession>